<feature type="binding site" evidence="8">
    <location>
        <position position="384"/>
    </location>
    <ligand>
        <name>Na(+)</name>
        <dbReference type="ChEBI" id="CHEBI:29101"/>
        <label>1</label>
    </ligand>
</feature>
<gene>
    <name evidence="11" type="ORF">EB796_023720</name>
</gene>
<keyword evidence="12" id="KW-1185">Reference proteome</keyword>
<feature type="transmembrane region" description="Helical" evidence="10">
    <location>
        <begin position="472"/>
        <end position="498"/>
    </location>
</feature>
<keyword evidence="7" id="KW-0325">Glycoprotein</keyword>
<organism evidence="11 12">
    <name type="scientific">Bugula neritina</name>
    <name type="common">Brown bryozoan</name>
    <name type="synonym">Sertularia neritina</name>
    <dbReference type="NCBI Taxonomy" id="10212"/>
    <lineage>
        <taxon>Eukaryota</taxon>
        <taxon>Metazoa</taxon>
        <taxon>Spiralia</taxon>
        <taxon>Lophotrochozoa</taxon>
        <taxon>Bryozoa</taxon>
        <taxon>Gymnolaemata</taxon>
        <taxon>Cheilostomatida</taxon>
        <taxon>Flustrina</taxon>
        <taxon>Buguloidea</taxon>
        <taxon>Bugulidae</taxon>
        <taxon>Bugula</taxon>
    </lineage>
</organism>
<comment type="similarity">
    <text evidence="2">Belongs to the sodium:neurotransmitter symporter (SNF) (TC 2.A.22) family.</text>
</comment>
<name>A0A7J7IVU3_BUGNE</name>
<evidence type="ECO:0000256" key="6">
    <source>
        <dbReference type="ARBA" id="ARBA00023136"/>
    </source>
</evidence>
<keyword evidence="4 10" id="KW-0812">Transmembrane</keyword>
<feature type="binding site" evidence="8">
    <location>
        <position position="485"/>
    </location>
    <ligand>
        <name>Na(+)</name>
        <dbReference type="ChEBI" id="CHEBI:29101"/>
        <label>1</label>
    </ligand>
</feature>
<evidence type="ECO:0000256" key="5">
    <source>
        <dbReference type="ARBA" id="ARBA00022989"/>
    </source>
</evidence>
<dbReference type="SUPFAM" id="SSF161070">
    <property type="entry name" value="SNF-like"/>
    <property type="match status" value="1"/>
</dbReference>
<keyword evidence="6 10" id="KW-0472">Membrane</keyword>
<dbReference type="PRINTS" id="PR00176">
    <property type="entry name" value="NANEUSMPORT"/>
</dbReference>
<comment type="subcellular location">
    <subcellularLocation>
        <location evidence="1">Membrane</location>
        <topology evidence="1">Multi-pass membrane protein</topology>
    </subcellularLocation>
</comment>
<dbReference type="PROSITE" id="PS50267">
    <property type="entry name" value="NA_NEUROTRAN_SYMP_3"/>
    <property type="match status" value="1"/>
</dbReference>
<feature type="transmembrane region" description="Helical" evidence="10">
    <location>
        <begin position="328"/>
        <end position="348"/>
    </location>
</feature>
<dbReference type="PANTHER" id="PTHR11616">
    <property type="entry name" value="SODIUM/CHLORIDE DEPENDENT TRANSPORTER"/>
    <property type="match status" value="1"/>
</dbReference>
<evidence type="ECO:0000256" key="3">
    <source>
        <dbReference type="ARBA" id="ARBA00022448"/>
    </source>
</evidence>
<accession>A0A7J7IVU3</accession>
<dbReference type="AlphaFoldDB" id="A0A7J7IVU3"/>
<dbReference type="InterPro" id="IPR000175">
    <property type="entry name" value="Na/ntran_symport"/>
</dbReference>
<proteinExistence type="inferred from homology"/>
<dbReference type="OrthoDB" id="6581954at2759"/>
<dbReference type="EMBL" id="VXIV02003349">
    <property type="protein sequence ID" value="KAF6017960.1"/>
    <property type="molecule type" value="Genomic_DNA"/>
</dbReference>
<keyword evidence="3" id="KW-0813">Transport</keyword>
<dbReference type="GO" id="GO:0046872">
    <property type="term" value="F:metal ion binding"/>
    <property type="evidence" value="ECO:0007669"/>
    <property type="project" value="UniProtKB-KW"/>
</dbReference>
<feature type="binding site" evidence="8">
    <location>
        <position position="113"/>
    </location>
    <ligand>
        <name>Na(+)</name>
        <dbReference type="ChEBI" id="CHEBI:29101"/>
        <label>1</label>
    </ligand>
</feature>
<evidence type="ECO:0000313" key="12">
    <source>
        <dbReference type="Proteomes" id="UP000593567"/>
    </source>
</evidence>
<protein>
    <submittedName>
        <fullName evidence="11">Uncharacterized protein</fullName>
    </submittedName>
</protein>
<dbReference type="PANTHER" id="PTHR11616:SF321">
    <property type="entry name" value="SODIUM-DEPENDENT NUTRIENT AMINO ACID TRANSPORTER 1-RELATED"/>
    <property type="match status" value="1"/>
</dbReference>
<feature type="transmembrane region" description="Helical" evidence="10">
    <location>
        <begin position="20"/>
        <end position="45"/>
    </location>
</feature>
<dbReference type="GO" id="GO:0005283">
    <property type="term" value="F:amino acid:sodium symporter activity"/>
    <property type="evidence" value="ECO:0007669"/>
    <property type="project" value="TreeGrafter"/>
</dbReference>
<evidence type="ECO:0000256" key="2">
    <source>
        <dbReference type="ARBA" id="ARBA00006459"/>
    </source>
</evidence>
<dbReference type="InterPro" id="IPR037272">
    <property type="entry name" value="SNS_sf"/>
</dbReference>
<feature type="transmembrane region" description="Helical" evidence="10">
    <location>
        <begin position="410"/>
        <end position="435"/>
    </location>
</feature>
<evidence type="ECO:0000256" key="10">
    <source>
        <dbReference type="SAM" id="Phobius"/>
    </source>
</evidence>
<feature type="transmembrane region" description="Helical" evidence="10">
    <location>
        <begin position="586"/>
        <end position="607"/>
    </location>
</feature>
<keyword evidence="5 10" id="KW-1133">Transmembrane helix</keyword>
<feature type="transmembrane region" description="Helical" evidence="10">
    <location>
        <begin position="374"/>
        <end position="398"/>
    </location>
</feature>
<feature type="transmembrane region" description="Helical" evidence="10">
    <location>
        <begin position="130"/>
        <end position="151"/>
    </location>
</feature>
<dbReference type="GO" id="GO:0015179">
    <property type="term" value="F:L-amino acid transmembrane transporter activity"/>
    <property type="evidence" value="ECO:0007669"/>
    <property type="project" value="TreeGrafter"/>
</dbReference>
<keyword evidence="8" id="KW-0479">Metal-binding</keyword>
<reference evidence="11" key="1">
    <citation type="submission" date="2020-06" db="EMBL/GenBank/DDBJ databases">
        <title>Draft genome of Bugula neritina, a colonial animal packing powerful symbionts and potential medicines.</title>
        <authorList>
            <person name="Rayko M."/>
        </authorList>
    </citation>
    <scope>NUCLEOTIDE SEQUENCE [LARGE SCALE GENOMIC DNA]</scope>
    <source>
        <strain evidence="11">Kwan_BN1</strain>
    </source>
</reference>
<feature type="transmembrane region" description="Helical" evidence="10">
    <location>
        <begin position="296"/>
        <end position="316"/>
    </location>
</feature>
<comment type="caution">
    <text evidence="11">The sequence shown here is derived from an EMBL/GenBank/DDBJ whole genome shotgun (WGS) entry which is preliminary data.</text>
</comment>
<sequence>MNCLHSDSLIYYTVQIKCYVMTFFNSCTIFICVNSLGVTTASIYYRASFLVYKYKRSKGSRRALASTLNEAANEDSFAPESSPLAATTVCRMSWGNSQEFMFTCLLYVLGLGNILRFPELAYNNGGGAFLMVYLLCLLLIGIPLFYLEIAFGQFTSLGSIAQWRVSPLFKGVGIGVIISNSLSSLSYNLTTSWAVYYFFASMKESLPWSQCWSTDLSSEMSCKGYNKTDNLFHNVYEKDEKVIDSNFSSTSSNHSGLVASGFEGDVQDPLSAIYAAENHFYYDYLKMSPSVGVFGYPQWKLCLSLLLTWILVYVILMKNIKSVGKVSLALIPVCVIILLAFLIQSFVLDKTGSSLGVKYLITPQWKYLAKGSTWYAAGSQVLFSLSLMQGGLTILATYNRFTHNVLRAAVLIPVIDTLLSLLASVTLFSVLGVLAHHQQVNISQVLGGSTGTVFVAFTKAASMMPTPQLWNVLFFLVLVTMGIGSQYVSIEAVVSAIIDEYPVRLSKKRLTVIGVVCSAMFVLSLPLTCNGGIYLQEVLNRFAGANAVMFLALVYNIALVWVYGIDKLLLDIKAMMGAEPTRGWRWLWKFITPASLLMLFVLSFIFQSPPKVTAHFIDYTLPVWADVIGWLIFTVQIIPIFISSVTLYITTPTAPIGKKLRRLSRPSCLWESTINDETIESSSDLTDGPRQVSRRVFAKNSSLKTGKDIGGLDSIFSATVGNNVLVKNGYKLRIQSPSFQTCN</sequence>
<feature type="transmembrane region" description="Helical" evidence="10">
    <location>
        <begin position="547"/>
        <end position="565"/>
    </location>
</feature>
<evidence type="ECO:0000256" key="8">
    <source>
        <dbReference type="PIRSR" id="PIRSR600175-1"/>
    </source>
</evidence>
<evidence type="ECO:0000313" key="11">
    <source>
        <dbReference type="EMBL" id="KAF6017960.1"/>
    </source>
</evidence>
<dbReference type="Pfam" id="PF00209">
    <property type="entry name" value="SNF"/>
    <property type="match status" value="1"/>
</dbReference>
<dbReference type="GO" id="GO:0089718">
    <property type="term" value="P:amino acid import across plasma membrane"/>
    <property type="evidence" value="ECO:0007669"/>
    <property type="project" value="TreeGrafter"/>
</dbReference>
<evidence type="ECO:0000256" key="7">
    <source>
        <dbReference type="ARBA" id="ARBA00023180"/>
    </source>
</evidence>
<evidence type="ECO:0000256" key="9">
    <source>
        <dbReference type="PIRSR" id="PIRSR600175-2"/>
    </source>
</evidence>
<evidence type="ECO:0000256" key="4">
    <source>
        <dbReference type="ARBA" id="ARBA00022692"/>
    </source>
</evidence>
<keyword evidence="9" id="KW-1015">Disulfide bond</keyword>
<dbReference type="GO" id="GO:0005886">
    <property type="term" value="C:plasma membrane"/>
    <property type="evidence" value="ECO:0007669"/>
    <property type="project" value="TreeGrafter"/>
</dbReference>
<keyword evidence="8" id="KW-0915">Sodium</keyword>
<feature type="disulfide bond" evidence="9">
    <location>
        <begin position="211"/>
        <end position="222"/>
    </location>
</feature>
<feature type="transmembrane region" description="Helical" evidence="10">
    <location>
        <begin position="627"/>
        <end position="649"/>
    </location>
</feature>
<feature type="transmembrane region" description="Helical" evidence="10">
    <location>
        <begin position="510"/>
        <end position="535"/>
    </location>
</feature>
<dbReference type="Proteomes" id="UP000593567">
    <property type="component" value="Unassembled WGS sequence"/>
</dbReference>
<feature type="transmembrane region" description="Helical" evidence="10">
    <location>
        <begin position="172"/>
        <end position="199"/>
    </location>
</feature>
<evidence type="ECO:0000256" key="1">
    <source>
        <dbReference type="ARBA" id="ARBA00004141"/>
    </source>
</evidence>